<dbReference type="Pfam" id="PF06376">
    <property type="entry name" value="AGP"/>
    <property type="match status" value="1"/>
</dbReference>
<sequence length="84" mass="8830">MKKLATKELSAQQQTCSANGNAAPKMSSGSITLFGAFFFLSTLMQLAHGQAVAPSPRSSDGKAIDQGIAYALMLVALLVTYLLH</sequence>
<dbReference type="InterPro" id="IPR009424">
    <property type="entry name" value="AGP16/20/22/41"/>
</dbReference>
<name>A0AAV8RJ35_ENSVE</name>
<proteinExistence type="predicted"/>
<reference evidence="2 3" key="1">
    <citation type="submission" date="2022-12" db="EMBL/GenBank/DDBJ databases">
        <title>Chromosome-scale assembly of the Ensete ventricosum genome.</title>
        <authorList>
            <person name="Dussert Y."/>
            <person name="Stocks J."/>
            <person name="Wendawek A."/>
            <person name="Woldeyes F."/>
            <person name="Nichols R.A."/>
            <person name="Borrell J.S."/>
        </authorList>
    </citation>
    <scope>NUCLEOTIDE SEQUENCE [LARGE SCALE GENOMIC DNA]</scope>
    <source>
        <strain evidence="3">cv. Maze</strain>
        <tissue evidence="2">Seeds</tissue>
    </source>
</reference>
<keyword evidence="1" id="KW-0472">Membrane</keyword>
<dbReference type="AlphaFoldDB" id="A0AAV8RJ35"/>
<dbReference type="Proteomes" id="UP001222027">
    <property type="component" value="Unassembled WGS sequence"/>
</dbReference>
<gene>
    <name evidence="2" type="ORF">OPV22_006569</name>
</gene>
<protein>
    <recommendedName>
        <fullName evidence="4">Arabinogalactan peptide 22</fullName>
    </recommendedName>
</protein>
<keyword evidence="3" id="KW-1185">Reference proteome</keyword>
<dbReference type="EMBL" id="JAQQAF010000002">
    <property type="protein sequence ID" value="KAJ8505683.1"/>
    <property type="molecule type" value="Genomic_DNA"/>
</dbReference>
<evidence type="ECO:0000313" key="3">
    <source>
        <dbReference type="Proteomes" id="UP001222027"/>
    </source>
</evidence>
<keyword evidence="1" id="KW-0812">Transmembrane</keyword>
<evidence type="ECO:0000313" key="2">
    <source>
        <dbReference type="EMBL" id="KAJ8505683.1"/>
    </source>
</evidence>
<evidence type="ECO:0008006" key="4">
    <source>
        <dbReference type="Google" id="ProtNLM"/>
    </source>
</evidence>
<evidence type="ECO:0000256" key="1">
    <source>
        <dbReference type="SAM" id="Phobius"/>
    </source>
</evidence>
<feature type="transmembrane region" description="Helical" evidence="1">
    <location>
        <begin position="29"/>
        <end position="47"/>
    </location>
</feature>
<dbReference type="PANTHER" id="PTHR33374">
    <property type="entry name" value="ARABINOGALACTAN PROTEIN 20"/>
    <property type="match status" value="1"/>
</dbReference>
<comment type="caution">
    <text evidence="2">The sequence shown here is derived from an EMBL/GenBank/DDBJ whole genome shotgun (WGS) entry which is preliminary data.</text>
</comment>
<accession>A0AAV8RJ35</accession>
<feature type="transmembrane region" description="Helical" evidence="1">
    <location>
        <begin position="67"/>
        <end position="83"/>
    </location>
</feature>
<organism evidence="2 3">
    <name type="scientific">Ensete ventricosum</name>
    <name type="common">Abyssinian banana</name>
    <name type="synonym">Musa ensete</name>
    <dbReference type="NCBI Taxonomy" id="4639"/>
    <lineage>
        <taxon>Eukaryota</taxon>
        <taxon>Viridiplantae</taxon>
        <taxon>Streptophyta</taxon>
        <taxon>Embryophyta</taxon>
        <taxon>Tracheophyta</taxon>
        <taxon>Spermatophyta</taxon>
        <taxon>Magnoliopsida</taxon>
        <taxon>Liliopsida</taxon>
        <taxon>Zingiberales</taxon>
        <taxon>Musaceae</taxon>
        <taxon>Ensete</taxon>
    </lineage>
</organism>
<keyword evidence="1" id="KW-1133">Transmembrane helix</keyword>